<organism evidence="3 4">
    <name type="scientific">Coprococcus intestinihominis</name>
    <dbReference type="NCBI Taxonomy" id="3133154"/>
    <lineage>
        <taxon>Bacteria</taxon>
        <taxon>Bacillati</taxon>
        <taxon>Bacillota</taxon>
        <taxon>Clostridia</taxon>
        <taxon>Lachnospirales</taxon>
        <taxon>Lachnospiraceae</taxon>
        <taxon>Coprococcus</taxon>
    </lineage>
</organism>
<gene>
    <name evidence="3" type="ORF">WMO25_18000</name>
</gene>
<comment type="caution">
    <text evidence="3">The sequence shown here is derived from an EMBL/GenBank/DDBJ whole genome shotgun (WGS) entry which is preliminary data.</text>
</comment>
<dbReference type="InterPro" id="IPR003439">
    <property type="entry name" value="ABC_transporter-like_ATP-bd"/>
</dbReference>
<keyword evidence="3" id="KW-0547">Nucleotide-binding</keyword>
<dbReference type="RefSeq" id="WP_349086598.1">
    <property type="nucleotide sequence ID" value="NZ_JBBMEK010000437.1"/>
</dbReference>
<dbReference type="Pfam" id="PF00005">
    <property type="entry name" value="ABC_tran"/>
    <property type="match status" value="1"/>
</dbReference>
<feature type="domain" description="ABC transporter" evidence="2">
    <location>
        <begin position="24"/>
        <end position="65"/>
    </location>
</feature>
<proteinExistence type="predicted"/>
<keyword evidence="3" id="KW-0067">ATP-binding</keyword>
<reference evidence="3 4" key="1">
    <citation type="submission" date="2024-03" db="EMBL/GenBank/DDBJ databases">
        <title>Human intestinal bacterial collection.</title>
        <authorList>
            <person name="Pauvert C."/>
            <person name="Hitch T.C.A."/>
            <person name="Clavel T."/>
        </authorList>
    </citation>
    <scope>NUCLEOTIDE SEQUENCE [LARGE SCALE GENOMIC DNA]</scope>
    <source>
        <strain evidence="3 4">CLA-AA-H190</strain>
    </source>
</reference>
<evidence type="ECO:0000256" key="1">
    <source>
        <dbReference type="ARBA" id="ARBA00022448"/>
    </source>
</evidence>
<dbReference type="GO" id="GO:0005524">
    <property type="term" value="F:ATP binding"/>
    <property type="evidence" value="ECO:0007669"/>
    <property type="project" value="UniProtKB-KW"/>
</dbReference>
<dbReference type="EMBL" id="JBBMEK010000437">
    <property type="protein sequence ID" value="MEQ2366954.1"/>
    <property type="molecule type" value="Genomic_DNA"/>
</dbReference>
<dbReference type="Gene3D" id="3.40.50.300">
    <property type="entry name" value="P-loop containing nucleotide triphosphate hydrolases"/>
    <property type="match status" value="1"/>
</dbReference>
<keyword evidence="1" id="KW-0813">Transport</keyword>
<dbReference type="InterPro" id="IPR027417">
    <property type="entry name" value="P-loop_NTPase"/>
</dbReference>
<evidence type="ECO:0000313" key="3">
    <source>
        <dbReference type="EMBL" id="MEQ2366954.1"/>
    </source>
</evidence>
<protein>
    <submittedName>
        <fullName evidence="3">ATP-binding cassette domain-containing protein</fullName>
    </submittedName>
</protein>
<evidence type="ECO:0000259" key="2">
    <source>
        <dbReference type="Pfam" id="PF00005"/>
    </source>
</evidence>
<dbReference type="PANTHER" id="PTHR42788:SF13">
    <property type="entry name" value="ALIPHATIC SULFONATES IMPORT ATP-BINDING PROTEIN SSUB"/>
    <property type="match status" value="1"/>
</dbReference>
<accession>A0ABV1B953</accession>
<dbReference type="PANTHER" id="PTHR42788">
    <property type="entry name" value="TAURINE IMPORT ATP-BINDING PROTEIN-RELATED"/>
    <property type="match status" value="1"/>
</dbReference>
<keyword evidence="4" id="KW-1185">Reference proteome</keyword>
<sequence>MKPLLDLTDVNYTYQTAEGETPAVKNLSFRVFPDHFLGIIGPSGCGKSTILSLIAGLIQPNSGKIA</sequence>
<dbReference type="SUPFAM" id="SSF52540">
    <property type="entry name" value="P-loop containing nucleoside triphosphate hydrolases"/>
    <property type="match status" value="1"/>
</dbReference>
<evidence type="ECO:0000313" key="4">
    <source>
        <dbReference type="Proteomes" id="UP001469749"/>
    </source>
</evidence>
<feature type="non-terminal residue" evidence="3">
    <location>
        <position position="66"/>
    </location>
</feature>
<name>A0ABV1B953_9FIRM</name>
<dbReference type="InterPro" id="IPR050166">
    <property type="entry name" value="ABC_transporter_ATP-bind"/>
</dbReference>
<dbReference type="Proteomes" id="UP001469749">
    <property type="component" value="Unassembled WGS sequence"/>
</dbReference>